<dbReference type="Pfam" id="PF05699">
    <property type="entry name" value="Dimer_Tnp_hAT"/>
    <property type="match status" value="1"/>
</dbReference>
<evidence type="ECO:0000259" key="1">
    <source>
        <dbReference type="SMART" id="SM00597"/>
    </source>
</evidence>
<dbReference type="PANTHER" id="PTHR45749">
    <property type="match status" value="1"/>
</dbReference>
<dbReference type="InterPro" id="IPR008906">
    <property type="entry name" value="HATC_C_dom"/>
</dbReference>
<dbReference type="InterPro" id="IPR025398">
    <property type="entry name" value="DUF4371"/>
</dbReference>
<dbReference type="EMBL" id="JAXUIC010000010">
    <property type="protein sequence ID" value="KAK4566474.1"/>
    <property type="molecule type" value="Genomic_DNA"/>
</dbReference>
<gene>
    <name evidence="2" type="ORF">RGQ29_002643</name>
</gene>
<evidence type="ECO:0000313" key="3">
    <source>
        <dbReference type="Proteomes" id="UP001324115"/>
    </source>
</evidence>
<dbReference type="AlphaFoldDB" id="A0AAN7E9Q3"/>
<dbReference type="Pfam" id="PF14291">
    <property type="entry name" value="DUF4371"/>
    <property type="match status" value="1"/>
</dbReference>
<protein>
    <recommendedName>
        <fullName evidence="1">TTF-type domain-containing protein</fullName>
    </recommendedName>
</protein>
<reference evidence="2 3" key="1">
    <citation type="journal article" date="2023" name="G3 (Bethesda)">
        <title>A haplotype-resolved chromosome-scale genome for Quercus rubra L. provides insights into the genetics of adaptive traits for red oak species.</title>
        <authorList>
            <person name="Kapoor B."/>
            <person name="Jenkins J."/>
            <person name="Schmutz J."/>
            <person name="Zhebentyayeva T."/>
            <person name="Kuelheim C."/>
            <person name="Coggeshall M."/>
            <person name="Heim C."/>
            <person name="Lasky J.R."/>
            <person name="Leites L."/>
            <person name="Islam-Faridi N."/>
            <person name="Romero-Severson J."/>
            <person name="DeLeo V.L."/>
            <person name="Lucas S.M."/>
            <person name="Lazic D."/>
            <person name="Gailing O."/>
            <person name="Carlson J."/>
            <person name="Staton M."/>
        </authorList>
    </citation>
    <scope>NUCLEOTIDE SEQUENCE [LARGE SCALE GENOMIC DNA]</scope>
    <source>
        <strain evidence="2">Pseudo-F2</strain>
    </source>
</reference>
<dbReference type="Proteomes" id="UP001324115">
    <property type="component" value="Unassembled WGS sequence"/>
</dbReference>
<evidence type="ECO:0000313" key="2">
    <source>
        <dbReference type="EMBL" id="KAK4566474.1"/>
    </source>
</evidence>
<accession>A0AAN7E9Q3</accession>
<dbReference type="SMART" id="SM00597">
    <property type="entry name" value="ZnF_TTF"/>
    <property type="match status" value="1"/>
</dbReference>
<proteinExistence type="predicted"/>
<name>A0AAN7E9Q3_QUERU</name>
<comment type="caution">
    <text evidence="2">The sequence shown here is derived from an EMBL/GenBank/DDBJ whole genome shotgun (WGS) entry which is preliminary data.</text>
</comment>
<dbReference type="GO" id="GO:0046983">
    <property type="term" value="F:protein dimerization activity"/>
    <property type="evidence" value="ECO:0007669"/>
    <property type="project" value="InterPro"/>
</dbReference>
<dbReference type="PANTHER" id="PTHR45749:SF32">
    <property type="entry name" value="ZINC FINGER MYM-TYPE PROTEIN 1-LIKE"/>
    <property type="match status" value="1"/>
</dbReference>
<feature type="domain" description="TTF-type" evidence="1">
    <location>
        <begin position="53"/>
        <end position="143"/>
    </location>
</feature>
<organism evidence="2 3">
    <name type="scientific">Quercus rubra</name>
    <name type="common">Northern red oak</name>
    <name type="synonym">Quercus borealis</name>
    <dbReference type="NCBI Taxonomy" id="3512"/>
    <lineage>
        <taxon>Eukaryota</taxon>
        <taxon>Viridiplantae</taxon>
        <taxon>Streptophyta</taxon>
        <taxon>Embryophyta</taxon>
        <taxon>Tracheophyta</taxon>
        <taxon>Spermatophyta</taxon>
        <taxon>Magnoliopsida</taxon>
        <taxon>eudicotyledons</taxon>
        <taxon>Gunneridae</taxon>
        <taxon>Pentapetalae</taxon>
        <taxon>rosids</taxon>
        <taxon>fabids</taxon>
        <taxon>Fagales</taxon>
        <taxon>Fagaceae</taxon>
        <taxon>Quercus</taxon>
    </lineage>
</organism>
<sequence>MTNLLTNNIYDPSQWENINRKLRDLLVENGSIRDNDPNFPIDKDRRHFSTTFYFKKLSNGEKFDRKWLVYSKDLDKTFCFCCKLFNSTTHDSGTNQLTNEGTNDWRNISNKIKNHETSKRHQLIKISKNKLTKRKIIGKNLFEMIAEFDLVTQEHVQHIQHGAIHNHYLEHNIQNELIQLLANEIKEQMTLVLRCVDISTSPIKIDEHFVEFLKVDDTSGKGLFNEVISVIKSLELDINDVRGQGYDNGSNMKGKKIRVQCIYTLFSSFTKRWKILQDNVSSLTLKPLSQTHWESRIESVQAIKFQALEIRDALLQLAKVSEDHKTKSEADCLATYELESFEFLLGMTIWYDILFVVNSISKNLKSKDMHIDVAIDQLKEDGFTSAMISSKEIATKMEIEPIFCEKRIIHKKKQFDENANDEITQPAEESFRINYFLYIVDQAISSIENLLLELIVLKEVMQIDENTPFNVLNYLKRLDSFPNAYIAYRILLTISVTIASAERSRLAILSIEKEMLRELKYKNLISNFASQKARKIDFK</sequence>
<keyword evidence="3" id="KW-1185">Reference proteome</keyword>
<dbReference type="InterPro" id="IPR006580">
    <property type="entry name" value="Znf_TTF"/>
</dbReference>